<protein>
    <recommendedName>
        <fullName evidence="4">PD-(D/E)XK endonuclease-like domain-containing protein</fullName>
    </recommendedName>
</protein>
<evidence type="ECO:0000313" key="5">
    <source>
        <dbReference type="EMBL" id="KEI68377.1"/>
    </source>
</evidence>
<keyword evidence="1" id="KW-0227">DNA damage</keyword>
<dbReference type="eggNOG" id="COG2887">
    <property type="taxonomic scope" value="Bacteria"/>
</dbReference>
<evidence type="ECO:0000256" key="1">
    <source>
        <dbReference type="ARBA" id="ARBA00022763"/>
    </source>
</evidence>
<keyword evidence="2" id="KW-0547">Nucleotide-binding</keyword>
<dbReference type="Gene3D" id="3.90.320.10">
    <property type="match status" value="1"/>
</dbReference>
<reference evidence="5 6" key="1">
    <citation type="journal article" date="2014" name="Appl. Environ. Microbiol.">
        <title>Elucidation of insertion elements encoded on plasmids and in vitro construction of shuttle vectors from the toxic cyanobacterium Planktothrix.</title>
        <authorList>
            <person name="Christiansen G."/>
            <person name="Goesmann A."/>
            <person name="Kurmayer R."/>
        </authorList>
    </citation>
    <scope>NUCLEOTIDE SEQUENCE [LARGE SCALE GENOMIC DNA]</scope>
    <source>
        <strain evidence="5 6">NIVA-CYA 126/8</strain>
    </source>
</reference>
<keyword evidence="2" id="KW-0347">Helicase</keyword>
<dbReference type="GO" id="GO:0004386">
    <property type="term" value="F:helicase activity"/>
    <property type="evidence" value="ECO:0007669"/>
    <property type="project" value="UniProtKB-KW"/>
</dbReference>
<dbReference type="EMBL" id="CM002803">
    <property type="protein sequence ID" value="KEI68377.1"/>
    <property type="molecule type" value="Genomic_DNA"/>
</dbReference>
<dbReference type="InterPro" id="IPR038726">
    <property type="entry name" value="PDDEXK_AddAB-type"/>
</dbReference>
<name>A0A073CKF5_PLAA1</name>
<dbReference type="PATRIC" id="fig|388467.6.peg.3571"/>
<dbReference type="AlphaFoldDB" id="A0A073CKF5"/>
<dbReference type="Proteomes" id="UP000027395">
    <property type="component" value="Chromosome"/>
</dbReference>
<keyword evidence="2" id="KW-0067">ATP-binding</keyword>
<keyword evidence="3" id="KW-0234">DNA repair</keyword>
<sequence length="276" mass="33096">MFVNPIAMTQFRLSQQHLNLLSLCPRKFQYTYLDQLVSPTSPEQEERIAWGNQFHLLMQQHELGLPVDLLLIQDQELKRCYDEFLSVASDIFRLNSDPATFFFREAEHYRSLNFRNDLLVVIYDLIKAEEKQAQIFDWKTYPRPQNRQLLENNWQTRLYPYLLVETSQYLPEQVSMTYWFVKSPQKQPPEFLNFPYTQQQHQKNQQDLNQLIDQFHNYLDRYQQGESFPQVDQSQGHCKSCQFAIRCQRVSEELSLDQPLNSLNLYNIDQVQEVII</sequence>
<dbReference type="Pfam" id="PF12705">
    <property type="entry name" value="PDDEXK_1"/>
    <property type="match status" value="1"/>
</dbReference>
<evidence type="ECO:0000256" key="3">
    <source>
        <dbReference type="ARBA" id="ARBA00023204"/>
    </source>
</evidence>
<evidence type="ECO:0000256" key="2">
    <source>
        <dbReference type="ARBA" id="ARBA00022806"/>
    </source>
</evidence>
<accession>A0A073CKF5</accession>
<dbReference type="HOGENOM" id="CLU_070318_1_0_3"/>
<organism evidence="5 6">
    <name type="scientific">Planktothrix agardhii (strain NIVA-CYA 126/8)</name>
    <dbReference type="NCBI Taxonomy" id="388467"/>
    <lineage>
        <taxon>Bacteria</taxon>
        <taxon>Bacillati</taxon>
        <taxon>Cyanobacteriota</taxon>
        <taxon>Cyanophyceae</taxon>
        <taxon>Oscillatoriophycideae</taxon>
        <taxon>Oscillatoriales</taxon>
        <taxon>Microcoleaceae</taxon>
        <taxon>Planktothrix</taxon>
    </lineage>
</organism>
<keyword evidence="6" id="KW-1185">Reference proteome</keyword>
<gene>
    <name evidence="5" type="ORF">A19Y_3623</name>
</gene>
<evidence type="ECO:0000259" key="4">
    <source>
        <dbReference type="Pfam" id="PF12705"/>
    </source>
</evidence>
<proteinExistence type="predicted"/>
<keyword evidence="2" id="KW-0378">Hydrolase</keyword>
<dbReference type="InterPro" id="IPR011604">
    <property type="entry name" value="PDDEXK-like_dom_sf"/>
</dbReference>
<dbReference type="STRING" id="388467.A19Y_3623"/>
<evidence type="ECO:0000313" key="6">
    <source>
        <dbReference type="Proteomes" id="UP000027395"/>
    </source>
</evidence>
<dbReference type="GO" id="GO:0006281">
    <property type="term" value="P:DNA repair"/>
    <property type="evidence" value="ECO:0007669"/>
    <property type="project" value="UniProtKB-KW"/>
</dbReference>
<feature type="domain" description="PD-(D/E)XK endonuclease-like" evidence="4">
    <location>
        <begin position="12"/>
        <end position="248"/>
    </location>
</feature>